<sequence length="535" mass="59298">MADSNDELEPILAKVLPLGLEETSRKRKGNAEQDQHVPGHVEIANRKRLAPRTRKTLQRWQDGKSIEQQETSKSNEDQIEQHQKDAKASKEKRNDEATAKVDENDKNQRLEAQPDEDEKVEDNGGPIHKEEDHSDETDNDHDAKNPNRKVEILDDKGQKSTTRTKEIQIKNPVSSHGLLARAVSTVTKLQSWWKGGKAVTEHTGYATKDSKNDDETLDDEDQEDENEVDKNHDDVDKNDEDQEQPFQTSQLPDEESQQKEDLTPVPLPDTPPSSPVAYQPTPAAFFPSYSAFHHSMPAAFFAPAQSSASSDGDDDDDDDFLSKVFQVGQESKEEDLEEQTNNTAQDEEKQGDDIENEGKQVKVNRKDKIQEGHNSSASQSSSLNATPTTTTTTPPAPLALHIKRKHSPVPTPGVATIVRRAAPIAFHFGAKLSPALTSHGIEGPVLGTPFGNSSKYTPSFGPVSVGKTQSPYSKAGVFNQGKGQNPKTPASSEGKKEEEEQEPESDPDDRSPLTEEQMWEEMGKALRRIEKKKKT</sequence>
<evidence type="ECO:0000256" key="1">
    <source>
        <dbReference type="SAM" id="MobiDB-lite"/>
    </source>
</evidence>
<dbReference type="OrthoDB" id="3650277at2759"/>
<keyword evidence="3" id="KW-1185">Reference proteome</keyword>
<comment type="caution">
    <text evidence="2">The sequence shown here is derived from an EMBL/GenBank/DDBJ whole genome shotgun (WGS) entry which is preliminary data.</text>
</comment>
<protein>
    <submittedName>
        <fullName evidence="2">Uncharacterized protein</fullName>
    </submittedName>
</protein>
<feature type="compositionally biased region" description="Basic and acidic residues" evidence="1">
    <location>
        <begin position="29"/>
        <end position="45"/>
    </location>
</feature>
<evidence type="ECO:0000313" key="3">
    <source>
        <dbReference type="Proteomes" id="UP000825890"/>
    </source>
</evidence>
<reference evidence="2 3" key="1">
    <citation type="submission" date="2021-01" db="EMBL/GenBank/DDBJ databases">
        <title>Cercospora kikuchii MAFF 305040 whole genome shotgun sequence.</title>
        <authorList>
            <person name="Kashiwa T."/>
            <person name="Suzuki T."/>
        </authorList>
    </citation>
    <scope>NUCLEOTIDE SEQUENCE [LARGE SCALE GENOMIC DNA]</scope>
    <source>
        <strain evidence="2 3">MAFF 305040</strain>
    </source>
</reference>
<proteinExistence type="predicted"/>
<evidence type="ECO:0000313" key="2">
    <source>
        <dbReference type="EMBL" id="GIZ42848.1"/>
    </source>
</evidence>
<feature type="region of interest" description="Disordered" evidence="1">
    <location>
        <begin position="23"/>
        <end position="282"/>
    </location>
</feature>
<feature type="compositionally biased region" description="Low complexity" evidence="1">
    <location>
        <begin position="375"/>
        <end position="393"/>
    </location>
</feature>
<dbReference type="GeneID" id="68291676"/>
<dbReference type="EMBL" id="BOLY01000003">
    <property type="protein sequence ID" value="GIZ42848.1"/>
    <property type="molecule type" value="Genomic_DNA"/>
</dbReference>
<gene>
    <name evidence="2" type="ORF">CKM354_000610100</name>
</gene>
<feature type="compositionally biased region" description="Basic and acidic residues" evidence="1">
    <location>
        <begin position="346"/>
        <end position="371"/>
    </location>
</feature>
<feature type="compositionally biased region" description="Basic and acidic residues" evidence="1">
    <location>
        <begin position="140"/>
        <end position="168"/>
    </location>
</feature>
<feature type="region of interest" description="Disordered" evidence="1">
    <location>
        <begin position="303"/>
        <end position="412"/>
    </location>
</feature>
<accession>A0A9P3CHH7</accession>
<feature type="compositionally biased region" description="Basic and acidic residues" evidence="1">
    <location>
        <begin position="73"/>
        <end position="109"/>
    </location>
</feature>
<dbReference type="RefSeq" id="XP_044657335.1">
    <property type="nucleotide sequence ID" value="XM_044801400.1"/>
</dbReference>
<name>A0A9P3CHH7_9PEZI</name>
<dbReference type="Proteomes" id="UP000825890">
    <property type="component" value="Unassembled WGS sequence"/>
</dbReference>
<feature type="compositionally biased region" description="Polar residues" evidence="1">
    <location>
        <begin position="481"/>
        <end position="490"/>
    </location>
</feature>
<feature type="compositionally biased region" description="Pro residues" evidence="1">
    <location>
        <begin position="265"/>
        <end position="274"/>
    </location>
</feature>
<feature type="compositionally biased region" description="Basic residues" evidence="1">
    <location>
        <begin position="46"/>
        <end position="57"/>
    </location>
</feature>
<dbReference type="AlphaFoldDB" id="A0A9P3CHH7"/>
<feature type="region of interest" description="Disordered" evidence="1">
    <location>
        <begin position="438"/>
        <end position="535"/>
    </location>
</feature>
<organism evidence="2 3">
    <name type="scientific">Cercospora kikuchii</name>
    <dbReference type="NCBI Taxonomy" id="84275"/>
    <lineage>
        <taxon>Eukaryota</taxon>
        <taxon>Fungi</taxon>
        <taxon>Dikarya</taxon>
        <taxon>Ascomycota</taxon>
        <taxon>Pezizomycotina</taxon>
        <taxon>Dothideomycetes</taxon>
        <taxon>Dothideomycetidae</taxon>
        <taxon>Mycosphaerellales</taxon>
        <taxon>Mycosphaerellaceae</taxon>
        <taxon>Cercospora</taxon>
    </lineage>
</organism>
<feature type="compositionally biased region" description="Acidic residues" evidence="1">
    <location>
        <begin position="215"/>
        <end position="227"/>
    </location>
</feature>